<dbReference type="InterPro" id="IPR002328">
    <property type="entry name" value="ADH_Zn_CS"/>
</dbReference>
<gene>
    <name evidence="6" type="ORF">IAB77_03805</name>
</gene>
<dbReference type="InterPro" id="IPR013154">
    <property type="entry name" value="ADH-like_N"/>
</dbReference>
<keyword evidence="2 4" id="KW-0862">Zinc</keyword>
<dbReference type="InterPro" id="IPR013149">
    <property type="entry name" value="ADH-like_C"/>
</dbReference>
<keyword evidence="3" id="KW-0560">Oxidoreductase</keyword>
<evidence type="ECO:0000313" key="6">
    <source>
        <dbReference type="EMBL" id="HIQ78365.1"/>
    </source>
</evidence>
<proteinExistence type="inferred from homology"/>
<dbReference type="InterPro" id="IPR011032">
    <property type="entry name" value="GroES-like_sf"/>
</dbReference>
<evidence type="ECO:0000313" key="7">
    <source>
        <dbReference type="Proteomes" id="UP000824262"/>
    </source>
</evidence>
<dbReference type="PANTHER" id="PTHR43401:SF2">
    <property type="entry name" value="L-THREONINE 3-DEHYDROGENASE"/>
    <property type="match status" value="1"/>
</dbReference>
<dbReference type="Gene3D" id="3.90.180.10">
    <property type="entry name" value="Medium-chain alcohol dehydrogenases, catalytic domain"/>
    <property type="match status" value="1"/>
</dbReference>
<dbReference type="PANTHER" id="PTHR43401">
    <property type="entry name" value="L-THREONINE 3-DEHYDROGENASE"/>
    <property type="match status" value="1"/>
</dbReference>
<dbReference type="Gene3D" id="3.40.50.720">
    <property type="entry name" value="NAD(P)-binding Rossmann-like Domain"/>
    <property type="match status" value="1"/>
</dbReference>
<evidence type="ECO:0000256" key="1">
    <source>
        <dbReference type="ARBA" id="ARBA00022723"/>
    </source>
</evidence>
<evidence type="ECO:0000259" key="5">
    <source>
        <dbReference type="SMART" id="SM00829"/>
    </source>
</evidence>
<comment type="cofactor">
    <cofactor evidence="4">
        <name>Zn(2+)</name>
        <dbReference type="ChEBI" id="CHEBI:29105"/>
    </cofactor>
</comment>
<evidence type="ECO:0000256" key="3">
    <source>
        <dbReference type="ARBA" id="ARBA00023002"/>
    </source>
</evidence>
<sequence length="342" mass="36590">MKKMKAAVLTEPYHIEYVETEMPEPRPGEVLIKTCYAGICGSELHAYKGLHKKRVPPVIMGHEISGLIAGLGEGVSGFDIGDRVTVVPMYGCGECPECFRGETSLCSDKTIFGSQKWPGGYAEYCTAPAKVVYKLPEAVSMQDGALIEPLAVGLHAVRTAKVSAGDKVVVLGSGAIGLCTAIMASRAGAAPLICTDVQPFNLERAMALGATHTIDARDPELVSKVMDITDGGCDTVFITAPVNSLINQAIAMTRKQGQIICVAMFDGEASVNVELNRAKETIITGTSMYYEEDFARIIRMLSNGKLNTAGLVTHELPLSEADSAFQMYENRVPGIVKILLKA</sequence>
<dbReference type="SUPFAM" id="SSF51735">
    <property type="entry name" value="NAD(P)-binding Rossmann-fold domains"/>
    <property type="match status" value="1"/>
</dbReference>
<dbReference type="InterPro" id="IPR050129">
    <property type="entry name" value="Zn_alcohol_dh"/>
</dbReference>
<dbReference type="GO" id="GO:0008270">
    <property type="term" value="F:zinc ion binding"/>
    <property type="evidence" value="ECO:0007669"/>
    <property type="project" value="InterPro"/>
</dbReference>
<name>A0A9D1CTG3_9FIRM</name>
<dbReference type="SMART" id="SM00829">
    <property type="entry name" value="PKS_ER"/>
    <property type="match status" value="1"/>
</dbReference>
<protein>
    <submittedName>
        <fullName evidence="6">Alcohol dehydrogenase catalytic domain-containing protein</fullName>
    </submittedName>
</protein>
<reference evidence="6" key="2">
    <citation type="journal article" date="2021" name="PeerJ">
        <title>Extensive microbial diversity within the chicken gut microbiome revealed by metagenomics and culture.</title>
        <authorList>
            <person name="Gilroy R."/>
            <person name="Ravi A."/>
            <person name="Getino M."/>
            <person name="Pursley I."/>
            <person name="Horton D.L."/>
            <person name="Alikhan N.F."/>
            <person name="Baker D."/>
            <person name="Gharbi K."/>
            <person name="Hall N."/>
            <person name="Watson M."/>
            <person name="Adriaenssens E.M."/>
            <person name="Foster-Nyarko E."/>
            <person name="Jarju S."/>
            <person name="Secka A."/>
            <person name="Antonio M."/>
            <person name="Oren A."/>
            <person name="Chaudhuri R.R."/>
            <person name="La Ragione R."/>
            <person name="Hildebrand F."/>
            <person name="Pallen M.J."/>
        </authorList>
    </citation>
    <scope>NUCLEOTIDE SEQUENCE</scope>
    <source>
        <strain evidence="6">ChiBcolR7-354</strain>
    </source>
</reference>
<dbReference type="InterPro" id="IPR036291">
    <property type="entry name" value="NAD(P)-bd_dom_sf"/>
</dbReference>
<dbReference type="SUPFAM" id="SSF50129">
    <property type="entry name" value="GroES-like"/>
    <property type="match status" value="1"/>
</dbReference>
<evidence type="ECO:0000256" key="4">
    <source>
        <dbReference type="RuleBase" id="RU361277"/>
    </source>
</evidence>
<dbReference type="InterPro" id="IPR020843">
    <property type="entry name" value="ER"/>
</dbReference>
<comment type="similarity">
    <text evidence="4">Belongs to the zinc-containing alcohol dehydrogenase family.</text>
</comment>
<comment type="caution">
    <text evidence="6">The sequence shown here is derived from an EMBL/GenBank/DDBJ whole genome shotgun (WGS) entry which is preliminary data.</text>
</comment>
<dbReference type="Pfam" id="PF00107">
    <property type="entry name" value="ADH_zinc_N"/>
    <property type="match status" value="1"/>
</dbReference>
<dbReference type="Pfam" id="PF08240">
    <property type="entry name" value="ADH_N"/>
    <property type="match status" value="1"/>
</dbReference>
<dbReference type="PROSITE" id="PS00059">
    <property type="entry name" value="ADH_ZINC"/>
    <property type="match status" value="1"/>
</dbReference>
<dbReference type="Proteomes" id="UP000824262">
    <property type="component" value="Unassembled WGS sequence"/>
</dbReference>
<evidence type="ECO:0000256" key="2">
    <source>
        <dbReference type="ARBA" id="ARBA00022833"/>
    </source>
</evidence>
<reference evidence="6" key="1">
    <citation type="submission" date="2020-10" db="EMBL/GenBank/DDBJ databases">
        <authorList>
            <person name="Gilroy R."/>
        </authorList>
    </citation>
    <scope>NUCLEOTIDE SEQUENCE</scope>
    <source>
        <strain evidence="6">ChiBcolR7-354</strain>
    </source>
</reference>
<keyword evidence="1 4" id="KW-0479">Metal-binding</keyword>
<feature type="domain" description="Enoyl reductase (ER)" evidence="5">
    <location>
        <begin position="10"/>
        <end position="340"/>
    </location>
</feature>
<dbReference type="EMBL" id="DVGA01000041">
    <property type="protein sequence ID" value="HIQ78365.1"/>
    <property type="molecule type" value="Genomic_DNA"/>
</dbReference>
<accession>A0A9D1CTG3</accession>
<organism evidence="6 7">
    <name type="scientific">Candidatus Scatomorpha intestinavium</name>
    <dbReference type="NCBI Taxonomy" id="2840922"/>
    <lineage>
        <taxon>Bacteria</taxon>
        <taxon>Bacillati</taxon>
        <taxon>Bacillota</taxon>
        <taxon>Clostridia</taxon>
        <taxon>Eubacteriales</taxon>
        <taxon>Candidatus Scatomorpha</taxon>
    </lineage>
</organism>
<dbReference type="GO" id="GO:0016491">
    <property type="term" value="F:oxidoreductase activity"/>
    <property type="evidence" value="ECO:0007669"/>
    <property type="project" value="UniProtKB-KW"/>
</dbReference>
<dbReference type="AlphaFoldDB" id="A0A9D1CTG3"/>